<dbReference type="AlphaFoldDB" id="A0A161YP06"/>
<dbReference type="GO" id="GO:0046872">
    <property type="term" value="F:metal ion binding"/>
    <property type="evidence" value="ECO:0007669"/>
    <property type="project" value="UniProtKB-KW"/>
</dbReference>
<evidence type="ECO:0000313" key="7">
    <source>
        <dbReference type="Proteomes" id="UP000076661"/>
    </source>
</evidence>
<protein>
    <recommendedName>
        <fullName evidence="8">Haloacid dehalogenase</fullName>
    </recommendedName>
</protein>
<comment type="caution">
    <text evidence="6">The sequence shown here is derived from an EMBL/GenBank/DDBJ whole genome shotgun (WGS) entry which is preliminary data.</text>
</comment>
<dbReference type="Proteomes" id="UP000076661">
    <property type="component" value="Unassembled WGS sequence"/>
</dbReference>
<dbReference type="InterPro" id="IPR036412">
    <property type="entry name" value="HAD-like_sf"/>
</dbReference>
<evidence type="ECO:0000256" key="4">
    <source>
        <dbReference type="ARBA" id="ARBA00022842"/>
    </source>
</evidence>
<dbReference type="InterPro" id="IPR023198">
    <property type="entry name" value="PGP-like_dom2"/>
</dbReference>
<dbReference type="InterPro" id="IPR023214">
    <property type="entry name" value="HAD_sf"/>
</dbReference>
<dbReference type="SFLD" id="SFLDG01129">
    <property type="entry name" value="C1.5:_HAD__Beta-PGM__Phosphata"/>
    <property type="match status" value="1"/>
</dbReference>
<dbReference type="SUPFAM" id="SSF56784">
    <property type="entry name" value="HAD-like"/>
    <property type="match status" value="1"/>
</dbReference>
<dbReference type="InterPro" id="IPR051600">
    <property type="entry name" value="Beta-PGM-like"/>
</dbReference>
<keyword evidence="4" id="KW-0460">Magnesium</keyword>
<dbReference type="NCBIfam" id="TIGR01509">
    <property type="entry name" value="HAD-SF-IA-v3"/>
    <property type="match status" value="1"/>
</dbReference>
<comment type="similarity">
    <text evidence="2">Belongs to the HAD-like hydrolase superfamily. CbbY/CbbZ/Gph/YieH family.</text>
</comment>
<comment type="cofactor">
    <cofactor evidence="1">
        <name>Mg(2+)</name>
        <dbReference type="ChEBI" id="CHEBI:18420"/>
    </cofactor>
</comment>
<reference evidence="6 7" key="1">
    <citation type="submission" date="2013-07" db="EMBL/GenBank/DDBJ databases">
        <title>Comparative Genomic and Metabolomic Analysis of Twelve Strains of Pseudoalteromonas luteoviolacea.</title>
        <authorList>
            <person name="Vynne N.G."/>
            <person name="Mansson M."/>
            <person name="Gram L."/>
        </authorList>
    </citation>
    <scope>NUCLEOTIDE SEQUENCE [LARGE SCALE GENOMIC DNA]</scope>
    <source>
        <strain evidence="6 7">S4060-1</strain>
    </source>
</reference>
<dbReference type="GO" id="GO:0003824">
    <property type="term" value="F:catalytic activity"/>
    <property type="evidence" value="ECO:0007669"/>
    <property type="project" value="UniProtKB-ARBA"/>
</dbReference>
<evidence type="ECO:0008006" key="8">
    <source>
        <dbReference type="Google" id="ProtNLM"/>
    </source>
</evidence>
<dbReference type="PATRIC" id="fig|1365257.3.peg.3656"/>
<evidence type="ECO:0000256" key="2">
    <source>
        <dbReference type="ARBA" id="ARBA00006171"/>
    </source>
</evidence>
<gene>
    <name evidence="6" type="ORF">N478_24205</name>
</gene>
<evidence type="ECO:0000256" key="1">
    <source>
        <dbReference type="ARBA" id="ARBA00001946"/>
    </source>
</evidence>
<accession>A0A161YP06</accession>
<evidence type="ECO:0000313" key="6">
    <source>
        <dbReference type="EMBL" id="KZN63646.1"/>
    </source>
</evidence>
<dbReference type="Pfam" id="PF13419">
    <property type="entry name" value="HAD_2"/>
    <property type="match status" value="1"/>
</dbReference>
<dbReference type="InterPro" id="IPR006439">
    <property type="entry name" value="HAD-SF_hydro_IA"/>
</dbReference>
<dbReference type="PANTHER" id="PTHR46193">
    <property type="entry name" value="6-PHOSPHOGLUCONATE PHOSPHATASE"/>
    <property type="match status" value="1"/>
</dbReference>
<evidence type="ECO:0000256" key="5">
    <source>
        <dbReference type="ARBA" id="ARBA00023277"/>
    </source>
</evidence>
<keyword evidence="5" id="KW-0119">Carbohydrate metabolism</keyword>
<organism evidence="6 7">
    <name type="scientific">Pseudoalteromonas luteoviolacea S4060-1</name>
    <dbReference type="NCBI Taxonomy" id="1365257"/>
    <lineage>
        <taxon>Bacteria</taxon>
        <taxon>Pseudomonadati</taxon>
        <taxon>Pseudomonadota</taxon>
        <taxon>Gammaproteobacteria</taxon>
        <taxon>Alteromonadales</taxon>
        <taxon>Pseudoalteromonadaceae</taxon>
        <taxon>Pseudoalteromonas</taxon>
    </lineage>
</organism>
<dbReference type="Gene3D" id="1.10.150.240">
    <property type="entry name" value="Putative phosphatase, domain 2"/>
    <property type="match status" value="1"/>
</dbReference>
<name>A0A161YP06_9GAMM</name>
<dbReference type="PRINTS" id="PR00413">
    <property type="entry name" value="HADHALOGNASE"/>
</dbReference>
<dbReference type="RefSeq" id="WP_063382046.1">
    <property type="nucleotide sequence ID" value="NZ_AUXX01000033.1"/>
</dbReference>
<dbReference type="EMBL" id="AUXX01000033">
    <property type="protein sequence ID" value="KZN63646.1"/>
    <property type="molecule type" value="Genomic_DNA"/>
</dbReference>
<dbReference type="Gene3D" id="3.40.50.1000">
    <property type="entry name" value="HAD superfamily/HAD-like"/>
    <property type="match status" value="1"/>
</dbReference>
<dbReference type="PANTHER" id="PTHR46193:SF18">
    <property type="entry name" value="HEXITOL PHOSPHATASE B"/>
    <property type="match status" value="1"/>
</dbReference>
<evidence type="ECO:0000256" key="3">
    <source>
        <dbReference type="ARBA" id="ARBA00022723"/>
    </source>
</evidence>
<keyword evidence="3" id="KW-0479">Metal-binding</keyword>
<proteinExistence type="inferred from homology"/>
<sequence length="217" mass="24339">MSIQALLFDFDGTLVDSETLHYLSWCEVLKPFKVFIDELTFCNEFSGVPTVKTGHILQQRYDLPKTAHTLAHEKNLQFIETAKVHKPVLMPHAIDILSLCAKRFKLALVTGSTSEEAIPVLSHYGLLELFDCVICKDDVEHPKPNPEPYKKAMQQLDISPEQAIALEDSFTGLTSAVEAGVNTIVIPHQHSKRQDFSKAQWICSSLEVAYQDVITNS</sequence>
<dbReference type="SFLD" id="SFLDS00003">
    <property type="entry name" value="Haloacid_Dehalogenase"/>
    <property type="match status" value="1"/>
</dbReference>
<dbReference type="InterPro" id="IPR041492">
    <property type="entry name" value="HAD_2"/>
</dbReference>